<keyword evidence="5" id="KW-1185">Reference proteome</keyword>
<dbReference type="GeneTree" id="ENSGT01030000236142"/>
<dbReference type="PANTHER" id="PTHR11481">
    <property type="entry name" value="IMMUNOGLOBULIN FC RECEPTOR"/>
    <property type="match status" value="1"/>
</dbReference>
<evidence type="ECO:0000256" key="2">
    <source>
        <dbReference type="ARBA" id="ARBA00023157"/>
    </source>
</evidence>
<keyword evidence="2" id="KW-1015">Disulfide bond</keyword>
<dbReference type="Gene3D" id="2.60.40.10">
    <property type="entry name" value="Immunoglobulins"/>
    <property type="match status" value="2"/>
</dbReference>
<feature type="domain" description="Ig-like" evidence="3">
    <location>
        <begin position="10"/>
        <end position="107"/>
    </location>
</feature>
<name>A0A3Q2Q4G9_FUNHE</name>
<dbReference type="SUPFAM" id="SSF48726">
    <property type="entry name" value="Immunoglobulin"/>
    <property type="match status" value="2"/>
</dbReference>
<dbReference type="GO" id="GO:0009897">
    <property type="term" value="C:external side of plasma membrane"/>
    <property type="evidence" value="ECO:0007669"/>
    <property type="project" value="TreeGrafter"/>
</dbReference>
<dbReference type="InterPro" id="IPR007110">
    <property type="entry name" value="Ig-like_dom"/>
</dbReference>
<dbReference type="InterPro" id="IPR036179">
    <property type="entry name" value="Ig-like_dom_sf"/>
</dbReference>
<dbReference type="PROSITE" id="PS50835">
    <property type="entry name" value="IG_LIKE"/>
    <property type="match status" value="1"/>
</dbReference>
<dbReference type="Proteomes" id="UP000265000">
    <property type="component" value="Unplaced"/>
</dbReference>
<dbReference type="STRING" id="8078.ENSFHEP00000020909"/>
<sequence>MSDFTTIVKSKLVLSVSPSWLSPGASVTLSCEVKPSSAGWRFFWYKAVPEPSSSSYSFDLMPGSTNGTEQNSFLINGQNHTAGYVCRAGRGEPVIYTDYRRTQPQLSPSPSVTPPLTLWMSPDRVQHFLHQSVTLNCTGNKTQWRVKSFPEPVRPSSSQCSWRTMTGSSCTINLLQHHSGVYWCEFGSGDFSNAVNITVHSSSLNATEIRVTSVKPHKGFYKCQHSGKESPQSWMAVRERPRARAGLEPRMFLLPTVQPVITLCSSKFT</sequence>
<keyword evidence="1" id="KW-0732">Signal</keyword>
<dbReference type="GO" id="GO:0007166">
    <property type="term" value="P:cell surface receptor signaling pathway"/>
    <property type="evidence" value="ECO:0007669"/>
    <property type="project" value="TreeGrafter"/>
</dbReference>
<reference evidence="4" key="1">
    <citation type="submission" date="2025-08" db="UniProtKB">
        <authorList>
            <consortium name="Ensembl"/>
        </authorList>
    </citation>
    <scope>IDENTIFICATION</scope>
</reference>
<dbReference type="GO" id="GO:0006955">
    <property type="term" value="P:immune response"/>
    <property type="evidence" value="ECO:0007669"/>
    <property type="project" value="TreeGrafter"/>
</dbReference>
<proteinExistence type="predicted"/>
<evidence type="ECO:0000313" key="4">
    <source>
        <dbReference type="Ensembl" id="ENSFHEP00000020909.1"/>
    </source>
</evidence>
<dbReference type="SMART" id="SM00409">
    <property type="entry name" value="IG"/>
    <property type="match status" value="1"/>
</dbReference>
<organism evidence="4 5">
    <name type="scientific">Fundulus heteroclitus</name>
    <name type="common">Killifish</name>
    <name type="synonym">Mummichog</name>
    <dbReference type="NCBI Taxonomy" id="8078"/>
    <lineage>
        <taxon>Eukaryota</taxon>
        <taxon>Metazoa</taxon>
        <taxon>Chordata</taxon>
        <taxon>Craniata</taxon>
        <taxon>Vertebrata</taxon>
        <taxon>Euteleostomi</taxon>
        <taxon>Actinopterygii</taxon>
        <taxon>Neopterygii</taxon>
        <taxon>Teleostei</taxon>
        <taxon>Neoteleostei</taxon>
        <taxon>Acanthomorphata</taxon>
        <taxon>Ovalentaria</taxon>
        <taxon>Atherinomorphae</taxon>
        <taxon>Cyprinodontiformes</taxon>
        <taxon>Fundulidae</taxon>
        <taxon>Fundulus</taxon>
    </lineage>
</organism>
<dbReference type="InterPro" id="IPR050488">
    <property type="entry name" value="Ig_Fc_receptor"/>
</dbReference>
<reference evidence="4" key="2">
    <citation type="submission" date="2025-09" db="UniProtKB">
        <authorList>
            <consortium name="Ensembl"/>
        </authorList>
    </citation>
    <scope>IDENTIFICATION</scope>
</reference>
<protein>
    <recommendedName>
        <fullName evidence="3">Ig-like domain-containing protein</fullName>
    </recommendedName>
</protein>
<dbReference type="InterPro" id="IPR013783">
    <property type="entry name" value="Ig-like_fold"/>
</dbReference>
<dbReference type="AlphaFoldDB" id="A0A3Q2Q4G9"/>
<dbReference type="Ensembl" id="ENSFHET00000030546.1">
    <property type="protein sequence ID" value="ENSFHEP00000020909.1"/>
    <property type="gene ID" value="ENSFHEG00000022885.1"/>
</dbReference>
<evidence type="ECO:0000259" key="3">
    <source>
        <dbReference type="PROSITE" id="PS50835"/>
    </source>
</evidence>
<evidence type="ECO:0000256" key="1">
    <source>
        <dbReference type="ARBA" id="ARBA00022729"/>
    </source>
</evidence>
<dbReference type="GO" id="GO:0004888">
    <property type="term" value="F:transmembrane signaling receptor activity"/>
    <property type="evidence" value="ECO:0007669"/>
    <property type="project" value="TreeGrafter"/>
</dbReference>
<accession>A0A3Q2Q4G9</accession>
<evidence type="ECO:0000313" key="5">
    <source>
        <dbReference type="Proteomes" id="UP000265000"/>
    </source>
</evidence>
<dbReference type="InterPro" id="IPR003599">
    <property type="entry name" value="Ig_sub"/>
</dbReference>
<dbReference type="PANTHER" id="PTHR11481:SF64">
    <property type="entry name" value="FC RECEPTOR-LIKE PROTEIN 4"/>
    <property type="match status" value="1"/>
</dbReference>